<proteinExistence type="inferred from homology"/>
<gene>
    <name evidence="4" type="primary">Mo04616</name>
    <name evidence="4" type="ORF">E5Q_04616</name>
</gene>
<dbReference type="InterPro" id="IPR009000">
    <property type="entry name" value="Transl_B-barrel_sf"/>
</dbReference>
<dbReference type="Pfam" id="PF01247">
    <property type="entry name" value="Ribosomal_L35Ae"/>
    <property type="match status" value="1"/>
</dbReference>
<reference evidence="4 5" key="2">
    <citation type="journal article" date="2012" name="Open Biol.">
        <title>Characteristics of nucleosomes and linker DNA regions on the genome of the basidiomycete Mixia osmundae revealed by mono- and dinucleosome mapping.</title>
        <authorList>
            <person name="Nishida H."/>
            <person name="Kondo S."/>
            <person name="Matsumoto T."/>
            <person name="Suzuki Y."/>
            <person name="Yoshikawa H."/>
            <person name="Taylor T.D."/>
            <person name="Sugiyama J."/>
        </authorList>
    </citation>
    <scope>NUCLEOTIDE SEQUENCE [LARGE SCALE GENOMIC DNA]</scope>
    <source>
        <strain evidence="5">CBS 9802 / IAM 14324 / JCM 22182 / KY 12970</strain>
    </source>
</reference>
<protein>
    <recommendedName>
        <fullName evidence="6">60S ribosomal protein L35a</fullName>
    </recommendedName>
</protein>
<evidence type="ECO:0000256" key="3">
    <source>
        <dbReference type="ARBA" id="ARBA00023274"/>
    </source>
</evidence>
<dbReference type="EMBL" id="BABT02000146">
    <property type="protein sequence ID" value="GAA97936.1"/>
    <property type="molecule type" value="Genomic_DNA"/>
</dbReference>
<dbReference type="HAMAP" id="MF_00573">
    <property type="entry name" value="Ribosomal_eL33"/>
    <property type="match status" value="1"/>
</dbReference>
<evidence type="ECO:0000256" key="2">
    <source>
        <dbReference type="ARBA" id="ARBA00022980"/>
    </source>
</evidence>
<evidence type="ECO:0000313" key="4">
    <source>
        <dbReference type="EMBL" id="GAA97936.1"/>
    </source>
</evidence>
<dbReference type="FunFam" id="2.40.10.190:FF:000001">
    <property type="entry name" value="60S ribosomal protein L35a"/>
    <property type="match status" value="1"/>
</dbReference>
<dbReference type="InterPro" id="IPR018266">
    <property type="entry name" value="Ribosomal_eL33_CS"/>
</dbReference>
<evidence type="ECO:0000313" key="5">
    <source>
        <dbReference type="Proteomes" id="UP000009131"/>
    </source>
</evidence>
<dbReference type="STRING" id="764103.G7E526"/>
<dbReference type="FunCoup" id="G7E526">
    <property type="interactions" value="262"/>
</dbReference>
<dbReference type="OrthoDB" id="1166329at2759"/>
<dbReference type="GO" id="GO:1990904">
    <property type="term" value="C:ribonucleoprotein complex"/>
    <property type="evidence" value="ECO:0007669"/>
    <property type="project" value="UniProtKB-KW"/>
</dbReference>
<dbReference type="AlphaFoldDB" id="G7E526"/>
<dbReference type="GO" id="GO:0006412">
    <property type="term" value="P:translation"/>
    <property type="evidence" value="ECO:0007669"/>
    <property type="project" value="InterPro"/>
</dbReference>
<dbReference type="HOGENOM" id="CLU_1652583_0_0_1"/>
<sequence length="160" mass="17946">MAAGPRLYAKGRVQGFKRAKRNQRENTSLIQIEGVANNQEARWYCGKRVAYVYKAQKPSPNGSRVRVIWGKVTREHGNSGIVKAKFRKNLPPHTFGASVRVVRHALALHVACTCSHEHSADALPVDDMIYRLDDVLARSCQVHFYILLEPAPPAETMRGL</sequence>
<dbReference type="SUPFAM" id="SSF50447">
    <property type="entry name" value="Translation proteins"/>
    <property type="match status" value="1"/>
</dbReference>
<dbReference type="eggNOG" id="KOG0887">
    <property type="taxonomic scope" value="Eukaryota"/>
</dbReference>
<name>G7E526_MIXOS</name>
<dbReference type="GO" id="GO:0003735">
    <property type="term" value="F:structural constituent of ribosome"/>
    <property type="evidence" value="ECO:0007669"/>
    <property type="project" value="InterPro"/>
</dbReference>
<accession>G7E526</accession>
<dbReference type="InterPro" id="IPR001780">
    <property type="entry name" value="Ribosomal_eL33"/>
</dbReference>
<reference evidence="4 5" key="1">
    <citation type="journal article" date="2011" name="J. Gen. Appl. Microbiol.">
        <title>Draft genome sequencing of the enigmatic basidiomycete Mixia osmundae.</title>
        <authorList>
            <person name="Nishida H."/>
            <person name="Nagatsuka Y."/>
            <person name="Sugiyama J."/>
        </authorList>
    </citation>
    <scope>NUCLEOTIDE SEQUENCE [LARGE SCALE GENOMIC DNA]</scope>
    <source>
        <strain evidence="5">CBS 9802 / IAM 14324 / JCM 22182 / KY 12970</strain>
    </source>
</reference>
<keyword evidence="5" id="KW-1185">Reference proteome</keyword>
<evidence type="ECO:0000256" key="1">
    <source>
        <dbReference type="ARBA" id="ARBA00009269"/>
    </source>
</evidence>
<evidence type="ECO:0008006" key="6">
    <source>
        <dbReference type="Google" id="ProtNLM"/>
    </source>
</evidence>
<organism evidence="4 5">
    <name type="scientific">Mixia osmundae (strain CBS 9802 / IAM 14324 / JCM 22182 / KY 12970)</name>
    <dbReference type="NCBI Taxonomy" id="764103"/>
    <lineage>
        <taxon>Eukaryota</taxon>
        <taxon>Fungi</taxon>
        <taxon>Dikarya</taxon>
        <taxon>Basidiomycota</taxon>
        <taxon>Pucciniomycotina</taxon>
        <taxon>Mixiomycetes</taxon>
        <taxon>Mixiales</taxon>
        <taxon>Mixiaceae</taxon>
        <taxon>Mixia</taxon>
    </lineage>
</organism>
<keyword evidence="3" id="KW-0687">Ribonucleoprotein</keyword>
<dbReference type="Gene3D" id="2.40.10.190">
    <property type="entry name" value="translation elongation factor selb, chain A, domain 4"/>
    <property type="match status" value="1"/>
</dbReference>
<keyword evidence="2" id="KW-0689">Ribosomal protein</keyword>
<dbReference type="InParanoid" id="G7E526"/>
<comment type="similarity">
    <text evidence="1">Belongs to the eukaryotic ribosomal protein eL33 family.</text>
</comment>
<dbReference type="GO" id="GO:0005840">
    <property type="term" value="C:ribosome"/>
    <property type="evidence" value="ECO:0007669"/>
    <property type="project" value="UniProtKB-KW"/>
</dbReference>
<dbReference type="RefSeq" id="XP_014566354.1">
    <property type="nucleotide sequence ID" value="XM_014710868.1"/>
</dbReference>
<dbReference type="InterPro" id="IPR038661">
    <property type="entry name" value="Ribosomal_eL33_sf"/>
</dbReference>
<dbReference type="Proteomes" id="UP000009131">
    <property type="component" value="Unassembled WGS sequence"/>
</dbReference>
<comment type="caution">
    <text evidence="4">The sequence shown here is derived from an EMBL/GenBank/DDBJ whole genome shotgun (WGS) entry which is preliminary data.</text>
</comment>
<dbReference type="PROSITE" id="PS01105">
    <property type="entry name" value="RIBOSOMAL_L35AE"/>
    <property type="match status" value="1"/>
</dbReference>
<dbReference type="PANTHER" id="PTHR10902">
    <property type="entry name" value="60S RIBOSOMAL PROTEIN L35A"/>
    <property type="match status" value="1"/>
</dbReference>